<gene>
    <name evidence="2" type="ORF">IAC95_03915</name>
</gene>
<sequence>MKIKKVVKKAKRSGTSKIPLLRRALPVILVVVFSAVTLLAVLPLLPKKPLQSTPKHYQGVIELWNVESFEGGIGSRATWLTQRAAKFESTHEGLFVHVTTLTESQLEQKLAEGGSFDLISFSRGVGAKVQSYLQPYTASVAGIRENFLVSGQVGAKVYALPYYCGVYCLFARTSQLHQNADLLSTALVNTFTRKVGKHTYNLQPLICGFTPHNSPLTALAMSGGQGEIAPDESVTQYSAYEKFLANTTAVTLLGTQRDMYRLAKREQSGKIENLTFYPLYGYTDLVQYLGVSSSAGEKTQSCMEFLQFVASEQSQRTLVNVSMFSVAEYSLYTDERYVASEEGLSSAYVPNVFGDATAVANQRKEAISTLRLK</sequence>
<reference evidence="2" key="1">
    <citation type="submission" date="2020-10" db="EMBL/GenBank/DDBJ databases">
        <authorList>
            <person name="Gilroy R."/>
        </authorList>
    </citation>
    <scope>NUCLEOTIDE SEQUENCE</scope>
    <source>
        <strain evidence="2">CHK121-14286</strain>
    </source>
</reference>
<feature type="transmembrane region" description="Helical" evidence="1">
    <location>
        <begin position="20"/>
        <end position="45"/>
    </location>
</feature>
<dbReference type="SUPFAM" id="SSF53850">
    <property type="entry name" value="Periplasmic binding protein-like II"/>
    <property type="match status" value="1"/>
</dbReference>
<evidence type="ECO:0000256" key="1">
    <source>
        <dbReference type="SAM" id="Phobius"/>
    </source>
</evidence>
<dbReference type="Gene3D" id="3.40.190.10">
    <property type="entry name" value="Periplasmic binding protein-like II"/>
    <property type="match status" value="1"/>
</dbReference>
<accession>A0A9D1J862</accession>
<protein>
    <recommendedName>
        <fullName evidence="4">Extracellular solute-binding protein</fullName>
    </recommendedName>
</protein>
<proteinExistence type="predicted"/>
<evidence type="ECO:0008006" key="4">
    <source>
        <dbReference type="Google" id="ProtNLM"/>
    </source>
</evidence>
<evidence type="ECO:0000313" key="3">
    <source>
        <dbReference type="Proteomes" id="UP000824200"/>
    </source>
</evidence>
<dbReference type="AlphaFoldDB" id="A0A9D1J862"/>
<name>A0A9D1J862_9BACT</name>
<keyword evidence="1" id="KW-0812">Transmembrane</keyword>
<keyword evidence="1" id="KW-1133">Transmembrane helix</keyword>
<keyword evidence="1" id="KW-0472">Membrane</keyword>
<dbReference type="Proteomes" id="UP000824200">
    <property type="component" value="Unassembled WGS sequence"/>
</dbReference>
<comment type="caution">
    <text evidence="2">The sequence shown here is derived from an EMBL/GenBank/DDBJ whole genome shotgun (WGS) entry which is preliminary data.</text>
</comment>
<dbReference type="EMBL" id="DVHL01000032">
    <property type="protein sequence ID" value="HIR66006.1"/>
    <property type="molecule type" value="Genomic_DNA"/>
</dbReference>
<organism evidence="2 3">
    <name type="scientific">Candidatus Fimimonas gallinarum</name>
    <dbReference type="NCBI Taxonomy" id="2840821"/>
    <lineage>
        <taxon>Bacteria</taxon>
        <taxon>Pseudomonadati</taxon>
        <taxon>Myxococcota</taxon>
        <taxon>Myxococcia</taxon>
        <taxon>Myxococcales</taxon>
        <taxon>Cystobacterineae</taxon>
        <taxon>Myxococcaceae</taxon>
        <taxon>Myxococcaceae incertae sedis</taxon>
        <taxon>Candidatus Fimimonas</taxon>
    </lineage>
</organism>
<reference evidence="2" key="2">
    <citation type="journal article" date="2021" name="PeerJ">
        <title>Extensive microbial diversity within the chicken gut microbiome revealed by metagenomics and culture.</title>
        <authorList>
            <person name="Gilroy R."/>
            <person name="Ravi A."/>
            <person name="Getino M."/>
            <person name="Pursley I."/>
            <person name="Horton D.L."/>
            <person name="Alikhan N.F."/>
            <person name="Baker D."/>
            <person name="Gharbi K."/>
            <person name="Hall N."/>
            <person name="Watson M."/>
            <person name="Adriaenssens E.M."/>
            <person name="Foster-Nyarko E."/>
            <person name="Jarju S."/>
            <person name="Secka A."/>
            <person name="Antonio M."/>
            <person name="Oren A."/>
            <person name="Chaudhuri R.R."/>
            <person name="La Ragione R."/>
            <person name="Hildebrand F."/>
            <person name="Pallen M.J."/>
        </authorList>
    </citation>
    <scope>NUCLEOTIDE SEQUENCE</scope>
    <source>
        <strain evidence="2">CHK121-14286</strain>
    </source>
</reference>
<evidence type="ECO:0000313" key="2">
    <source>
        <dbReference type="EMBL" id="HIR66006.1"/>
    </source>
</evidence>